<feature type="repeat" description="ANK" evidence="3">
    <location>
        <begin position="91"/>
        <end position="123"/>
    </location>
</feature>
<proteinExistence type="predicted"/>
<dbReference type="InterPro" id="IPR002110">
    <property type="entry name" value="Ankyrin_rpt"/>
</dbReference>
<dbReference type="Proteomes" id="UP001580391">
    <property type="component" value="Unassembled WGS sequence"/>
</dbReference>
<dbReference type="Pfam" id="PF12796">
    <property type="entry name" value="Ank_2"/>
    <property type="match status" value="1"/>
</dbReference>
<sequence>MEKQSSQPDFSQPSSSWEKYSRTMTGEKSCFDLARQGDMEGLKEKLDSLLNIDQKNEKGHSLLMLSAYNGNEDTAKFLLSRGADPNSIDEAGNSILMGVAFKGYSNIIKLLLEYGADPNYRNPKGQRALQFAEMFGREEAASLLSSDEPRRKSTLISILRSWMQYFTQSIFKGGRR</sequence>
<feature type="repeat" description="ANK" evidence="3">
    <location>
        <begin position="58"/>
        <end position="90"/>
    </location>
</feature>
<dbReference type="PANTHER" id="PTHR24201">
    <property type="entry name" value="ANK_REP_REGION DOMAIN-CONTAINING PROTEIN"/>
    <property type="match status" value="1"/>
</dbReference>
<evidence type="ECO:0000256" key="3">
    <source>
        <dbReference type="PROSITE-ProRule" id="PRU00023"/>
    </source>
</evidence>
<evidence type="ECO:0000256" key="2">
    <source>
        <dbReference type="ARBA" id="ARBA00023043"/>
    </source>
</evidence>
<evidence type="ECO:0000256" key="4">
    <source>
        <dbReference type="SAM" id="MobiDB-lite"/>
    </source>
</evidence>
<dbReference type="InterPro" id="IPR050776">
    <property type="entry name" value="Ank_Repeat/CDKN_Inhibitor"/>
</dbReference>
<dbReference type="PROSITE" id="PS50297">
    <property type="entry name" value="ANK_REP_REGION"/>
    <property type="match status" value="2"/>
</dbReference>
<gene>
    <name evidence="5" type="ORF">ACE5IX_07990</name>
</gene>
<comment type="caution">
    <text evidence="5">The sequence shown here is derived from an EMBL/GenBank/DDBJ whole genome shotgun (WGS) entry which is preliminary data.</text>
</comment>
<name>A0ABV5BMB9_9LEPT</name>
<organism evidence="5 6">
    <name type="scientific">Leptospira wolffii</name>
    <dbReference type="NCBI Taxonomy" id="409998"/>
    <lineage>
        <taxon>Bacteria</taxon>
        <taxon>Pseudomonadati</taxon>
        <taxon>Spirochaetota</taxon>
        <taxon>Spirochaetia</taxon>
        <taxon>Leptospirales</taxon>
        <taxon>Leptospiraceae</taxon>
        <taxon>Leptospira</taxon>
    </lineage>
</organism>
<keyword evidence="1" id="KW-0677">Repeat</keyword>
<dbReference type="PROSITE" id="PS50088">
    <property type="entry name" value="ANK_REPEAT"/>
    <property type="match status" value="2"/>
</dbReference>
<dbReference type="InterPro" id="IPR036770">
    <property type="entry name" value="Ankyrin_rpt-contain_sf"/>
</dbReference>
<feature type="region of interest" description="Disordered" evidence="4">
    <location>
        <begin position="1"/>
        <end position="21"/>
    </location>
</feature>
<protein>
    <submittedName>
        <fullName evidence="5">Ankyrin repeat domain-containing protein</fullName>
    </submittedName>
</protein>
<evidence type="ECO:0000313" key="5">
    <source>
        <dbReference type="EMBL" id="MFB5736442.1"/>
    </source>
</evidence>
<keyword evidence="6" id="KW-1185">Reference proteome</keyword>
<accession>A0ABV5BMB9</accession>
<reference evidence="5 6" key="1">
    <citation type="submission" date="2024-09" db="EMBL/GenBank/DDBJ databases">
        <title>Taxonomic and Genotyping Characterization of Leptospira Strains isolated from Multiple Sources in Colombia highlights the importance of intermediate species.</title>
        <authorList>
            <person name="Torres Higuera L."/>
            <person name="Rojas Tapias D."/>
            <person name="Jimenez Velasquez S."/>
            <person name="Renjifo Ibanez C."/>
        </authorList>
    </citation>
    <scope>NUCLEOTIDE SEQUENCE [LARGE SCALE GENOMIC DNA]</scope>
    <source>
        <strain evidence="5 6">Lep080</strain>
    </source>
</reference>
<evidence type="ECO:0000313" key="6">
    <source>
        <dbReference type="Proteomes" id="UP001580391"/>
    </source>
</evidence>
<dbReference type="RefSeq" id="WP_375516942.1">
    <property type="nucleotide sequence ID" value="NZ_JBHILI010000004.1"/>
</dbReference>
<dbReference type="SUPFAM" id="SSF48403">
    <property type="entry name" value="Ankyrin repeat"/>
    <property type="match status" value="1"/>
</dbReference>
<dbReference type="Gene3D" id="1.25.40.20">
    <property type="entry name" value="Ankyrin repeat-containing domain"/>
    <property type="match status" value="1"/>
</dbReference>
<keyword evidence="2 3" id="KW-0040">ANK repeat</keyword>
<evidence type="ECO:0000256" key="1">
    <source>
        <dbReference type="ARBA" id="ARBA00022737"/>
    </source>
</evidence>
<dbReference type="SMART" id="SM00248">
    <property type="entry name" value="ANK"/>
    <property type="match status" value="2"/>
</dbReference>
<dbReference type="EMBL" id="JBHILJ010000003">
    <property type="protein sequence ID" value="MFB5736442.1"/>
    <property type="molecule type" value="Genomic_DNA"/>
</dbReference>
<feature type="compositionally biased region" description="Low complexity" evidence="4">
    <location>
        <begin position="1"/>
        <end position="16"/>
    </location>
</feature>